<keyword evidence="6 7" id="KW-0472">Membrane</keyword>
<dbReference type="RefSeq" id="WP_408335710.1">
    <property type="nucleotide sequence ID" value="NZ_JAQQFH010000059.1"/>
</dbReference>
<accession>A0ABW9A3A2</accession>
<evidence type="ECO:0000256" key="6">
    <source>
        <dbReference type="ARBA" id="ARBA00023136"/>
    </source>
</evidence>
<comment type="caution">
    <text evidence="8">The sequence shown here is derived from an EMBL/GenBank/DDBJ whole genome shotgun (WGS) entry which is preliminary data.</text>
</comment>
<proteinExistence type="inferred from homology"/>
<dbReference type="Pfam" id="PF07681">
    <property type="entry name" value="DoxX"/>
    <property type="match status" value="1"/>
</dbReference>
<evidence type="ECO:0000256" key="4">
    <source>
        <dbReference type="ARBA" id="ARBA00022692"/>
    </source>
</evidence>
<dbReference type="Proteomes" id="UP001629249">
    <property type="component" value="Unassembled WGS sequence"/>
</dbReference>
<keyword evidence="9" id="KW-1185">Reference proteome</keyword>
<keyword evidence="4 7" id="KW-0812">Transmembrane</keyword>
<feature type="transmembrane region" description="Helical" evidence="7">
    <location>
        <begin position="73"/>
        <end position="93"/>
    </location>
</feature>
<dbReference type="PANTHER" id="PTHR33452:SF1">
    <property type="entry name" value="INNER MEMBRANE PROTEIN YPHA-RELATED"/>
    <property type="match status" value="1"/>
</dbReference>
<evidence type="ECO:0000256" key="2">
    <source>
        <dbReference type="ARBA" id="ARBA00006679"/>
    </source>
</evidence>
<reference evidence="8 9" key="1">
    <citation type="journal article" date="2024" name="Chem. Sci.">
        <title>Discovery of megapolipeptins by genome mining of a Burkholderiales bacteria collection.</title>
        <authorList>
            <person name="Paulo B.S."/>
            <person name="Recchia M.J.J."/>
            <person name="Lee S."/>
            <person name="Fergusson C.H."/>
            <person name="Romanowski S.B."/>
            <person name="Hernandez A."/>
            <person name="Krull N."/>
            <person name="Liu D.Y."/>
            <person name="Cavanagh H."/>
            <person name="Bos A."/>
            <person name="Gray C.A."/>
            <person name="Murphy B.T."/>
            <person name="Linington R.G."/>
            <person name="Eustaquio A.S."/>
        </authorList>
    </citation>
    <scope>NUCLEOTIDE SEQUENCE [LARGE SCALE GENOMIC DNA]</scope>
    <source>
        <strain evidence="8 9">RL16-012-BIC-B</strain>
    </source>
</reference>
<gene>
    <name evidence="8" type="ORF">PQR66_37780</name>
</gene>
<evidence type="ECO:0000256" key="1">
    <source>
        <dbReference type="ARBA" id="ARBA00004651"/>
    </source>
</evidence>
<evidence type="ECO:0000313" key="8">
    <source>
        <dbReference type="EMBL" id="MFL9888828.1"/>
    </source>
</evidence>
<evidence type="ECO:0000256" key="3">
    <source>
        <dbReference type="ARBA" id="ARBA00022475"/>
    </source>
</evidence>
<evidence type="ECO:0000313" key="9">
    <source>
        <dbReference type="Proteomes" id="UP001629249"/>
    </source>
</evidence>
<evidence type="ECO:0000256" key="7">
    <source>
        <dbReference type="SAM" id="Phobius"/>
    </source>
</evidence>
<dbReference type="InterPro" id="IPR051907">
    <property type="entry name" value="DoxX-like_oxidoreductase"/>
</dbReference>
<comment type="subcellular location">
    <subcellularLocation>
        <location evidence="1">Cell membrane</location>
        <topology evidence="1">Multi-pass membrane protein</topology>
    </subcellularLocation>
</comment>
<feature type="transmembrane region" description="Helical" evidence="7">
    <location>
        <begin position="105"/>
        <end position="128"/>
    </location>
</feature>
<dbReference type="InterPro" id="IPR032808">
    <property type="entry name" value="DoxX"/>
</dbReference>
<dbReference type="PANTHER" id="PTHR33452">
    <property type="entry name" value="OXIDOREDUCTASE CATD-RELATED"/>
    <property type="match status" value="1"/>
</dbReference>
<keyword evidence="3" id="KW-1003">Cell membrane</keyword>
<organism evidence="8 9">
    <name type="scientific">Paraburkholderia agricolaris</name>
    <dbReference type="NCBI Taxonomy" id="2152888"/>
    <lineage>
        <taxon>Bacteria</taxon>
        <taxon>Pseudomonadati</taxon>
        <taxon>Pseudomonadota</taxon>
        <taxon>Betaproteobacteria</taxon>
        <taxon>Burkholderiales</taxon>
        <taxon>Burkholderiaceae</taxon>
        <taxon>Paraburkholderia</taxon>
    </lineage>
</organism>
<dbReference type="EMBL" id="JAQQFN010000050">
    <property type="protein sequence ID" value="MFL9888828.1"/>
    <property type="molecule type" value="Genomic_DNA"/>
</dbReference>
<evidence type="ECO:0000256" key="5">
    <source>
        <dbReference type="ARBA" id="ARBA00022989"/>
    </source>
</evidence>
<name>A0ABW9A3A2_9BURK</name>
<keyword evidence="5 7" id="KW-1133">Transmembrane helix</keyword>
<feature type="transmembrane region" description="Helical" evidence="7">
    <location>
        <begin position="49"/>
        <end position="66"/>
    </location>
</feature>
<protein>
    <submittedName>
        <fullName evidence="8">DoxX family protein</fullName>
    </submittedName>
</protein>
<comment type="similarity">
    <text evidence="2">Belongs to the DoxX family.</text>
</comment>
<sequence length="137" mass="14574">MNTSTSSAATLGRILMSSLFLMSGIGKLADPVGTQAYIASKALPWPEAAYVVAIVIELGFGTALVLGYRTRIVAAVMAIFTLATGFTFHDNFADPKQLISFMKNIAITGGFLQVIVWGAGSLSLDAFIAANRRRERA</sequence>